<keyword evidence="3" id="KW-1185">Reference proteome</keyword>
<dbReference type="Proteomes" id="UP000324222">
    <property type="component" value="Unassembled WGS sequence"/>
</dbReference>
<keyword evidence="1" id="KW-0812">Transmembrane</keyword>
<keyword evidence="1" id="KW-1133">Transmembrane helix</keyword>
<reference evidence="2 3" key="1">
    <citation type="submission" date="2019-05" db="EMBL/GenBank/DDBJ databases">
        <title>Another draft genome of Portunus trituberculatus and its Hox gene families provides insights of decapod evolution.</title>
        <authorList>
            <person name="Jeong J.-H."/>
            <person name="Song I."/>
            <person name="Kim S."/>
            <person name="Choi T."/>
            <person name="Kim D."/>
            <person name="Ryu S."/>
            <person name="Kim W."/>
        </authorList>
    </citation>
    <scope>NUCLEOTIDE SEQUENCE [LARGE SCALE GENOMIC DNA]</scope>
    <source>
        <tissue evidence="2">Muscle</tissue>
    </source>
</reference>
<sequence>MNVFRRWCRRVAKVKPPDCDNESFNKGSTSLRGNKCTVFSYHSLSPVTSHLEDCRVRWQNTKAGKFSLGILLFIAYIYTYSFPLYKCNVPDRLAVPSPPPPPARLAGGTRSQPDLGLKHVRLVNIARAQVWPPRS</sequence>
<name>A0A5B7GAT7_PORTR</name>
<evidence type="ECO:0000313" key="3">
    <source>
        <dbReference type="Proteomes" id="UP000324222"/>
    </source>
</evidence>
<comment type="caution">
    <text evidence="2">The sequence shown here is derived from an EMBL/GenBank/DDBJ whole genome shotgun (WGS) entry which is preliminary data.</text>
</comment>
<protein>
    <submittedName>
        <fullName evidence="2">Uncharacterized protein</fullName>
    </submittedName>
</protein>
<evidence type="ECO:0000256" key="1">
    <source>
        <dbReference type="SAM" id="Phobius"/>
    </source>
</evidence>
<dbReference type="EMBL" id="VSRR010012221">
    <property type="protein sequence ID" value="MPC54258.1"/>
    <property type="molecule type" value="Genomic_DNA"/>
</dbReference>
<gene>
    <name evidence="2" type="ORF">E2C01_048168</name>
</gene>
<feature type="transmembrane region" description="Helical" evidence="1">
    <location>
        <begin position="66"/>
        <end position="85"/>
    </location>
</feature>
<organism evidence="2 3">
    <name type="scientific">Portunus trituberculatus</name>
    <name type="common">Swimming crab</name>
    <name type="synonym">Neptunus trituberculatus</name>
    <dbReference type="NCBI Taxonomy" id="210409"/>
    <lineage>
        <taxon>Eukaryota</taxon>
        <taxon>Metazoa</taxon>
        <taxon>Ecdysozoa</taxon>
        <taxon>Arthropoda</taxon>
        <taxon>Crustacea</taxon>
        <taxon>Multicrustacea</taxon>
        <taxon>Malacostraca</taxon>
        <taxon>Eumalacostraca</taxon>
        <taxon>Eucarida</taxon>
        <taxon>Decapoda</taxon>
        <taxon>Pleocyemata</taxon>
        <taxon>Brachyura</taxon>
        <taxon>Eubrachyura</taxon>
        <taxon>Portunoidea</taxon>
        <taxon>Portunidae</taxon>
        <taxon>Portuninae</taxon>
        <taxon>Portunus</taxon>
    </lineage>
</organism>
<dbReference type="AlphaFoldDB" id="A0A5B7GAT7"/>
<proteinExistence type="predicted"/>
<accession>A0A5B7GAT7</accession>
<evidence type="ECO:0000313" key="2">
    <source>
        <dbReference type="EMBL" id="MPC54258.1"/>
    </source>
</evidence>
<keyword evidence="1" id="KW-0472">Membrane</keyword>